<dbReference type="GO" id="GO:0008800">
    <property type="term" value="F:beta-lactamase activity"/>
    <property type="evidence" value="ECO:0007669"/>
    <property type="project" value="InterPro"/>
</dbReference>
<keyword evidence="4" id="KW-0378">Hydrolase</keyword>
<feature type="compositionally biased region" description="Low complexity" evidence="1">
    <location>
        <begin position="117"/>
        <end position="127"/>
    </location>
</feature>
<dbReference type="Gene3D" id="3.40.710.10">
    <property type="entry name" value="DD-peptidase/beta-lactamase superfamily"/>
    <property type="match status" value="1"/>
</dbReference>
<sequence length="520" mass="54960">MDTLLKLAAGVALVAPALLASAQAQETVPTQEGTITRLLSAAEIRPEWFAPSFLAQVPFETIAGQLSGIRTSYGAFVRLETLEGRPLAVYERGTLIVTLASLDAQGRLTGFGAVPGPAQAPAAQTPATPAPAPSPSTAAEKESAADRLKSLFATDPVDTARFSPDFLAQVSAAELTTLFATLKAQYGALKRVEVRVGWRLIFEKGELDVTSFAVDAQGLISSLLLRPVVPETTFATPEEARAAFAALPGQVSLLVQEVGAPATQTSPAARIDLNGGRLLAVGSAFKLAILGELQAQVGRGLRAWTDEIELADADKSLPSGTLQDSPAGTRFTLRDLADRMIRDSDNTATDLLLRAVGRAGVEARLGQSAMPSTREVFALKNPANIELLRAYRSAGLNREARRAVLAQAGSAPLPGVDLFARNRTTAQDVEWFVSARRLCALMADVAALPETRLNPGVATPGEFRSVSYKGGSEIGVLNLTTQVTTQAGTTWCVSATWNAPYPLDEGQFVSLYAGVLRLLR</sequence>
<dbReference type="GO" id="GO:0030655">
    <property type="term" value="P:beta-lactam antibiotic catabolic process"/>
    <property type="evidence" value="ECO:0007669"/>
    <property type="project" value="InterPro"/>
</dbReference>
<keyword evidence="2" id="KW-0732">Signal</keyword>
<dbReference type="InterPro" id="IPR000871">
    <property type="entry name" value="Beta-lactam_class-A"/>
</dbReference>
<dbReference type="SUPFAM" id="SSF56601">
    <property type="entry name" value="beta-lactamase/transpeptidase-like"/>
    <property type="match status" value="1"/>
</dbReference>
<feature type="domain" description="Beta-lactamase class A catalytic" evidence="3">
    <location>
        <begin position="269"/>
        <end position="431"/>
    </location>
</feature>
<keyword evidence="5" id="KW-1185">Reference proteome</keyword>
<proteinExistence type="predicted"/>
<evidence type="ECO:0000256" key="2">
    <source>
        <dbReference type="SAM" id="SignalP"/>
    </source>
</evidence>
<dbReference type="GO" id="GO:0046677">
    <property type="term" value="P:response to antibiotic"/>
    <property type="evidence" value="ECO:0007669"/>
    <property type="project" value="InterPro"/>
</dbReference>
<organism evidence="4 5">
    <name type="scientific">Deinococcus koreensis</name>
    <dbReference type="NCBI Taxonomy" id="2054903"/>
    <lineage>
        <taxon>Bacteria</taxon>
        <taxon>Thermotogati</taxon>
        <taxon>Deinococcota</taxon>
        <taxon>Deinococci</taxon>
        <taxon>Deinococcales</taxon>
        <taxon>Deinococcaceae</taxon>
        <taxon>Deinococcus</taxon>
    </lineage>
</organism>
<evidence type="ECO:0000256" key="1">
    <source>
        <dbReference type="SAM" id="MobiDB-lite"/>
    </source>
</evidence>
<protein>
    <submittedName>
        <fullName evidence="4">Serine hydrolase</fullName>
    </submittedName>
</protein>
<dbReference type="Proteomes" id="UP000236379">
    <property type="component" value="Unassembled WGS sequence"/>
</dbReference>
<dbReference type="PANTHER" id="PTHR35333:SF5">
    <property type="entry name" value="CONSERVED LIPOPROTEIN LPQF-RELATED"/>
    <property type="match status" value="1"/>
</dbReference>
<dbReference type="OrthoDB" id="9775096at2"/>
<accession>A0A2K3UWV7</accession>
<gene>
    <name evidence="4" type="ORF">CVO96_06220</name>
</gene>
<dbReference type="PANTHER" id="PTHR35333">
    <property type="entry name" value="BETA-LACTAMASE"/>
    <property type="match status" value="1"/>
</dbReference>
<dbReference type="AlphaFoldDB" id="A0A2K3UWV7"/>
<name>A0A2K3UWV7_9DEIO</name>
<dbReference type="EMBL" id="PPPD01000001">
    <property type="protein sequence ID" value="PNY81026.1"/>
    <property type="molecule type" value="Genomic_DNA"/>
</dbReference>
<dbReference type="RefSeq" id="WP_103311469.1">
    <property type="nucleotide sequence ID" value="NZ_PPPD01000001.1"/>
</dbReference>
<feature type="region of interest" description="Disordered" evidence="1">
    <location>
        <begin position="115"/>
        <end position="140"/>
    </location>
</feature>
<feature type="chain" id="PRO_5014461881" evidence="2">
    <location>
        <begin position="25"/>
        <end position="520"/>
    </location>
</feature>
<comment type="caution">
    <text evidence="4">The sequence shown here is derived from an EMBL/GenBank/DDBJ whole genome shotgun (WGS) entry which is preliminary data.</text>
</comment>
<evidence type="ECO:0000313" key="5">
    <source>
        <dbReference type="Proteomes" id="UP000236379"/>
    </source>
</evidence>
<reference evidence="4 5" key="1">
    <citation type="submission" date="2018-01" db="EMBL/GenBank/DDBJ databases">
        <title>Deinococcus koreensis sp. nov., a radiation-resistant bacterium isolated from river water.</title>
        <authorList>
            <person name="Choi A."/>
        </authorList>
    </citation>
    <scope>NUCLEOTIDE SEQUENCE [LARGE SCALE GENOMIC DNA]</scope>
    <source>
        <strain evidence="4 5">SJW1-2</strain>
    </source>
</reference>
<dbReference type="InterPro" id="IPR045155">
    <property type="entry name" value="Beta-lactam_cat"/>
</dbReference>
<evidence type="ECO:0000313" key="4">
    <source>
        <dbReference type="EMBL" id="PNY81026.1"/>
    </source>
</evidence>
<dbReference type="Pfam" id="PF13354">
    <property type="entry name" value="Beta-lactamase2"/>
    <property type="match status" value="1"/>
</dbReference>
<dbReference type="InterPro" id="IPR012338">
    <property type="entry name" value="Beta-lactam/transpept-like"/>
</dbReference>
<feature type="signal peptide" evidence="2">
    <location>
        <begin position="1"/>
        <end position="24"/>
    </location>
</feature>
<evidence type="ECO:0000259" key="3">
    <source>
        <dbReference type="Pfam" id="PF13354"/>
    </source>
</evidence>